<evidence type="ECO:0000259" key="3">
    <source>
        <dbReference type="PROSITE" id="PS50883"/>
    </source>
</evidence>
<organism evidence="5 6">
    <name type="scientific">Nitrogeniibacter mangrovi</name>
    <dbReference type="NCBI Taxonomy" id="2016596"/>
    <lineage>
        <taxon>Bacteria</taxon>
        <taxon>Pseudomonadati</taxon>
        <taxon>Pseudomonadota</taxon>
        <taxon>Betaproteobacteria</taxon>
        <taxon>Rhodocyclales</taxon>
        <taxon>Zoogloeaceae</taxon>
        <taxon>Nitrogeniibacter</taxon>
    </lineage>
</organism>
<keyword evidence="6" id="KW-1185">Reference proteome</keyword>
<dbReference type="SMART" id="SM00267">
    <property type="entry name" value="GGDEF"/>
    <property type="match status" value="1"/>
</dbReference>
<dbReference type="PROSITE" id="PS50883">
    <property type="entry name" value="EAL"/>
    <property type="match status" value="1"/>
</dbReference>
<reference evidence="5 6" key="1">
    <citation type="submission" date="2020-02" db="EMBL/GenBank/DDBJ databases">
        <title>Nitrogenibacter mangrovi gen. nov., sp. nov. isolated from mangrove sediment, a denitrifying betaproteobacterium.</title>
        <authorList>
            <person name="Liao H."/>
            <person name="Tian Y."/>
        </authorList>
    </citation>
    <scope>NUCLEOTIDE SEQUENCE [LARGE SCALE GENOMIC DNA]</scope>
    <source>
        <strain evidence="5 6">M9-3-2</strain>
    </source>
</reference>
<dbReference type="PROSITE" id="PS50887">
    <property type="entry name" value="GGDEF"/>
    <property type="match status" value="1"/>
</dbReference>
<dbReference type="PROSITE" id="PS50112">
    <property type="entry name" value="PAS"/>
    <property type="match status" value="2"/>
</dbReference>
<dbReference type="Proteomes" id="UP000501991">
    <property type="component" value="Chromosome"/>
</dbReference>
<dbReference type="InterPro" id="IPR001633">
    <property type="entry name" value="EAL_dom"/>
</dbReference>
<dbReference type="InterPro" id="IPR035965">
    <property type="entry name" value="PAS-like_dom_sf"/>
</dbReference>
<feature type="domain" description="PAC" evidence="2">
    <location>
        <begin position="227"/>
        <end position="279"/>
    </location>
</feature>
<dbReference type="InterPro" id="IPR013655">
    <property type="entry name" value="PAS_fold_3"/>
</dbReference>
<dbReference type="RefSeq" id="WP_173764481.1">
    <property type="nucleotide sequence ID" value="NZ_CP048836.1"/>
</dbReference>
<dbReference type="InterPro" id="IPR000160">
    <property type="entry name" value="GGDEF_dom"/>
</dbReference>
<dbReference type="AlphaFoldDB" id="A0A6C1B122"/>
<accession>A0A6C1B122</accession>
<dbReference type="SUPFAM" id="SSF55073">
    <property type="entry name" value="Nucleotide cyclase"/>
    <property type="match status" value="1"/>
</dbReference>
<dbReference type="Gene3D" id="3.30.450.20">
    <property type="entry name" value="PAS domain"/>
    <property type="match status" value="2"/>
</dbReference>
<evidence type="ECO:0000259" key="4">
    <source>
        <dbReference type="PROSITE" id="PS50887"/>
    </source>
</evidence>
<dbReference type="GO" id="GO:0006355">
    <property type="term" value="P:regulation of DNA-templated transcription"/>
    <property type="evidence" value="ECO:0007669"/>
    <property type="project" value="InterPro"/>
</dbReference>
<proteinExistence type="predicted"/>
<dbReference type="Pfam" id="PF00563">
    <property type="entry name" value="EAL"/>
    <property type="match status" value="1"/>
</dbReference>
<dbReference type="Gene3D" id="3.20.20.450">
    <property type="entry name" value="EAL domain"/>
    <property type="match status" value="1"/>
</dbReference>
<sequence length="711" mass="79548">MFERFRSRRARRGVHERWKRTDTRRVLDVLFRNLDGMAFRCAIDADWTMRFVSDGCEALTGYPAEDFERARVRFETITHPDDRRQVRDTIMAAVEYGRNYRVEYRIHAADGREKWVLERGLAVTDEAGELVLEGIVEDITDRVMAQLQQAETELRYRSIFENSAIGMFQTTADGRYIAANRALAALYGYDSPLDLIERIADISTGLYVDAGRREVFRTLIRNEGVVHDFESEVRRADGERIWISENAHAVLGPDGEVLHYEGTVIDITARRRYEHELEFRATHDVLTGLPNRNLLKDRLAQAIHHAQRSGHRVPVAFVDLDNFKLVNDSLGHPAGDELLRTIAARLTETLRCDDTVARYGGDEFVLVLGEQDDVQATLSTLERIRAAIAQPLRIGAHRLHVGCSIGVALYPDDGDSVDLLLSHADAAMYQAKTQGKGCARFYSRAFDGVSSERLALESALHSALSLGQIDLYYQPRVGLDGRPRGCEALMRWQRPDGFVPPDRFIPIAEETGLIGSLTDFALMRACADAAAWPETMRALSVSVNISSRMFADGTLPERVRHACASTGLPPQRLELEITESLLAEPDQGVGEQLHEIRAMGVRIALDDFGTGYCALAYLRQFPIDTLKVDRAFVLECDQSDDARALVRAIVSLGHSLGLGLVAEGLERASQLGELAQLGCDEFQGYMFAAPMPLARFIHWFASEPAELRDVA</sequence>
<dbReference type="InterPro" id="IPR029787">
    <property type="entry name" value="Nucleotide_cyclase"/>
</dbReference>
<dbReference type="Pfam" id="PF00989">
    <property type="entry name" value="PAS"/>
    <property type="match status" value="1"/>
</dbReference>
<dbReference type="InterPro" id="IPR043128">
    <property type="entry name" value="Rev_trsase/Diguanyl_cyclase"/>
</dbReference>
<evidence type="ECO:0000259" key="2">
    <source>
        <dbReference type="PROSITE" id="PS50113"/>
    </source>
</evidence>
<evidence type="ECO:0000313" key="5">
    <source>
        <dbReference type="EMBL" id="QID17316.1"/>
    </source>
</evidence>
<protein>
    <submittedName>
        <fullName evidence="5">EAL domain-containing protein</fullName>
    </submittedName>
</protein>
<feature type="domain" description="EAL" evidence="3">
    <location>
        <begin position="453"/>
        <end position="704"/>
    </location>
</feature>
<dbReference type="InterPro" id="IPR052155">
    <property type="entry name" value="Biofilm_reg_signaling"/>
</dbReference>
<dbReference type="NCBIfam" id="TIGR00229">
    <property type="entry name" value="sensory_box"/>
    <property type="match status" value="2"/>
</dbReference>
<dbReference type="KEGG" id="azq:G3580_06450"/>
<dbReference type="SUPFAM" id="SSF141868">
    <property type="entry name" value="EAL domain-like"/>
    <property type="match status" value="1"/>
</dbReference>
<feature type="domain" description="PAC" evidence="2">
    <location>
        <begin position="100"/>
        <end position="151"/>
    </location>
</feature>
<dbReference type="InterPro" id="IPR001610">
    <property type="entry name" value="PAC"/>
</dbReference>
<dbReference type="Pfam" id="PF08447">
    <property type="entry name" value="PAS_3"/>
    <property type="match status" value="1"/>
</dbReference>
<dbReference type="CDD" id="cd00130">
    <property type="entry name" value="PAS"/>
    <property type="match status" value="2"/>
</dbReference>
<dbReference type="EMBL" id="CP048836">
    <property type="protein sequence ID" value="QID17316.1"/>
    <property type="molecule type" value="Genomic_DNA"/>
</dbReference>
<dbReference type="SMART" id="SM00086">
    <property type="entry name" value="PAC"/>
    <property type="match status" value="2"/>
</dbReference>
<dbReference type="InterPro" id="IPR035919">
    <property type="entry name" value="EAL_sf"/>
</dbReference>
<name>A0A6C1B122_9RHOO</name>
<dbReference type="Pfam" id="PF00990">
    <property type="entry name" value="GGDEF"/>
    <property type="match status" value="1"/>
</dbReference>
<dbReference type="Gene3D" id="3.30.70.270">
    <property type="match status" value="1"/>
</dbReference>
<dbReference type="InterPro" id="IPR000014">
    <property type="entry name" value="PAS"/>
</dbReference>
<dbReference type="InterPro" id="IPR000700">
    <property type="entry name" value="PAS-assoc_C"/>
</dbReference>
<gene>
    <name evidence="5" type="ORF">G3580_06450</name>
</gene>
<evidence type="ECO:0000259" key="1">
    <source>
        <dbReference type="PROSITE" id="PS50112"/>
    </source>
</evidence>
<dbReference type="FunFam" id="3.30.70.270:FF:000001">
    <property type="entry name" value="Diguanylate cyclase domain protein"/>
    <property type="match status" value="1"/>
</dbReference>
<feature type="domain" description="PAS" evidence="1">
    <location>
        <begin position="152"/>
        <end position="189"/>
    </location>
</feature>
<dbReference type="NCBIfam" id="TIGR00254">
    <property type="entry name" value="GGDEF"/>
    <property type="match status" value="1"/>
</dbReference>
<dbReference type="CDD" id="cd01949">
    <property type="entry name" value="GGDEF"/>
    <property type="match status" value="1"/>
</dbReference>
<dbReference type="PANTHER" id="PTHR44757">
    <property type="entry name" value="DIGUANYLATE CYCLASE DGCP"/>
    <property type="match status" value="1"/>
</dbReference>
<dbReference type="InterPro" id="IPR013767">
    <property type="entry name" value="PAS_fold"/>
</dbReference>
<dbReference type="GO" id="GO:0003824">
    <property type="term" value="F:catalytic activity"/>
    <property type="evidence" value="ECO:0007669"/>
    <property type="project" value="UniProtKB-ARBA"/>
</dbReference>
<dbReference type="SMART" id="SM00091">
    <property type="entry name" value="PAS"/>
    <property type="match status" value="2"/>
</dbReference>
<dbReference type="PROSITE" id="PS50113">
    <property type="entry name" value="PAC"/>
    <property type="match status" value="2"/>
</dbReference>
<feature type="domain" description="GGDEF" evidence="4">
    <location>
        <begin position="311"/>
        <end position="444"/>
    </location>
</feature>
<evidence type="ECO:0000313" key="6">
    <source>
        <dbReference type="Proteomes" id="UP000501991"/>
    </source>
</evidence>
<dbReference type="CDD" id="cd01948">
    <property type="entry name" value="EAL"/>
    <property type="match status" value="1"/>
</dbReference>
<dbReference type="SUPFAM" id="SSF55785">
    <property type="entry name" value="PYP-like sensor domain (PAS domain)"/>
    <property type="match status" value="2"/>
</dbReference>
<dbReference type="SMART" id="SM00052">
    <property type="entry name" value="EAL"/>
    <property type="match status" value="1"/>
</dbReference>
<dbReference type="PANTHER" id="PTHR44757:SF2">
    <property type="entry name" value="BIOFILM ARCHITECTURE MAINTENANCE PROTEIN MBAA"/>
    <property type="match status" value="1"/>
</dbReference>
<feature type="domain" description="PAS" evidence="1">
    <location>
        <begin position="42"/>
        <end position="97"/>
    </location>
</feature>